<dbReference type="OrthoDB" id="2379721at2"/>
<evidence type="ECO:0000256" key="3">
    <source>
        <dbReference type="ARBA" id="ARBA00022553"/>
    </source>
</evidence>
<organism evidence="12 13">
    <name type="scientific">Ammoniphilus oxalaticus</name>
    <dbReference type="NCBI Taxonomy" id="66863"/>
    <lineage>
        <taxon>Bacteria</taxon>
        <taxon>Bacillati</taxon>
        <taxon>Bacillota</taxon>
        <taxon>Bacilli</taxon>
        <taxon>Bacillales</taxon>
        <taxon>Paenibacillaceae</taxon>
        <taxon>Aneurinibacillus group</taxon>
        <taxon>Ammoniphilus</taxon>
    </lineage>
</organism>
<evidence type="ECO:0000256" key="4">
    <source>
        <dbReference type="ARBA" id="ARBA00022679"/>
    </source>
</evidence>
<protein>
    <recommendedName>
        <fullName evidence="2">histidine kinase</fullName>
        <ecNumber evidence="2">2.7.13.3</ecNumber>
    </recommendedName>
</protein>
<sequence length="535" mass="60626">MSSTLKREKEVRRSLPSNGEDLLEESRETDQTLGRLASIGQISAGIAHEVKNPLTSVKGFLQLLQEEQQHSFLDMAASELDRALDTLENLLHVSKPDLDNEAYTSIHVCAELESIIYLFQDQLYRVQVKTDFENTNEIILGQRNQLKKAFFNLLKNAFEAIAEEGQIIIGHRRIGNRILVTIEDSGAGVPEEKMEMLGTPFYTTKENGTGMGLAQVFSTIYQHGATIDVESYEGRGTKFMIQFPVVLNGEIEPRELDLPYEEGQSFEQYLEANREQFKSLLLQEAMTIFQRVEEAETLDQEDLLSTATSLKRYVIQGLQHEVIVMAKSHGRNWAKNGLPLILKLEWIQSFRKVFSDFAYTFYKRTSPELDSVLKMERQTTYILDHFINHYIASFTEYNKDVLRSHRELIDELSVPVILLTPSLGVLPIVGTIDTYRAKQIQERVLAQIESLKISRMIVDLSGVAYMDTAVVSHLFQIIEGLALLGCEAVVTGIRSEIANTIIDLGVRLTDKIHIQGTLQQALDKFGLKVTYTNDI</sequence>
<dbReference type="SUPFAM" id="SSF52091">
    <property type="entry name" value="SpoIIaa-like"/>
    <property type="match status" value="1"/>
</dbReference>
<dbReference type="PANTHER" id="PTHR43065:SF46">
    <property type="entry name" value="C4-DICARBOXYLATE TRANSPORT SENSOR PROTEIN DCTB"/>
    <property type="match status" value="1"/>
</dbReference>
<keyword evidence="6" id="KW-0418">Kinase</keyword>
<dbReference type="CDD" id="cd00082">
    <property type="entry name" value="HisKA"/>
    <property type="match status" value="1"/>
</dbReference>
<dbReference type="InterPro" id="IPR005467">
    <property type="entry name" value="His_kinase_dom"/>
</dbReference>
<dbReference type="InterPro" id="IPR002645">
    <property type="entry name" value="STAS_dom"/>
</dbReference>
<dbReference type="InterPro" id="IPR036097">
    <property type="entry name" value="HisK_dim/P_sf"/>
</dbReference>
<dbReference type="Pfam" id="PF00512">
    <property type="entry name" value="HisKA"/>
    <property type="match status" value="1"/>
</dbReference>
<evidence type="ECO:0000256" key="6">
    <source>
        <dbReference type="ARBA" id="ARBA00022777"/>
    </source>
</evidence>
<dbReference type="PRINTS" id="PR00344">
    <property type="entry name" value="BCTRLSENSOR"/>
</dbReference>
<evidence type="ECO:0000256" key="8">
    <source>
        <dbReference type="ARBA" id="ARBA00023012"/>
    </source>
</evidence>
<dbReference type="Proteomes" id="UP000284219">
    <property type="component" value="Unassembled WGS sequence"/>
</dbReference>
<keyword evidence="13" id="KW-1185">Reference proteome</keyword>
<dbReference type="InterPro" id="IPR036890">
    <property type="entry name" value="HATPase_C_sf"/>
</dbReference>
<feature type="region of interest" description="Disordered" evidence="9">
    <location>
        <begin position="1"/>
        <end position="28"/>
    </location>
</feature>
<dbReference type="Gene3D" id="3.30.565.10">
    <property type="entry name" value="Histidine kinase-like ATPase, C-terminal domain"/>
    <property type="match status" value="1"/>
</dbReference>
<dbReference type="EC" id="2.7.13.3" evidence="2"/>
<evidence type="ECO:0000313" key="12">
    <source>
        <dbReference type="EMBL" id="RKD22966.1"/>
    </source>
</evidence>
<evidence type="ECO:0000256" key="1">
    <source>
        <dbReference type="ARBA" id="ARBA00000085"/>
    </source>
</evidence>
<dbReference type="CDD" id="cd07041">
    <property type="entry name" value="STAS_RsbR_RsbS_like"/>
    <property type="match status" value="1"/>
</dbReference>
<dbReference type="SMART" id="SM00387">
    <property type="entry name" value="HATPase_c"/>
    <property type="match status" value="1"/>
</dbReference>
<proteinExistence type="predicted"/>
<dbReference type="EMBL" id="MCHY01000009">
    <property type="protein sequence ID" value="RKD22966.1"/>
    <property type="molecule type" value="Genomic_DNA"/>
</dbReference>
<dbReference type="SMART" id="SM00388">
    <property type="entry name" value="HisKA"/>
    <property type="match status" value="1"/>
</dbReference>
<reference evidence="12 13" key="1">
    <citation type="submission" date="2016-08" db="EMBL/GenBank/DDBJ databases">
        <title>Novel Firmicute Genomes.</title>
        <authorList>
            <person name="Poppleton D.I."/>
            <person name="Gribaldo S."/>
        </authorList>
    </citation>
    <scope>NUCLEOTIDE SEQUENCE [LARGE SCALE GENOMIC DNA]</scope>
    <source>
        <strain evidence="12 13">RAOx-1</strain>
    </source>
</reference>
<dbReference type="SUPFAM" id="SSF55874">
    <property type="entry name" value="ATPase domain of HSP90 chaperone/DNA topoisomerase II/histidine kinase"/>
    <property type="match status" value="1"/>
</dbReference>
<feature type="domain" description="STAS" evidence="11">
    <location>
        <begin position="413"/>
        <end position="525"/>
    </location>
</feature>
<feature type="compositionally biased region" description="Basic and acidic residues" evidence="9">
    <location>
        <begin position="1"/>
        <end position="13"/>
    </location>
</feature>
<evidence type="ECO:0000259" key="10">
    <source>
        <dbReference type="PROSITE" id="PS50109"/>
    </source>
</evidence>
<evidence type="ECO:0000256" key="9">
    <source>
        <dbReference type="SAM" id="MobiDB-lite"/>
    </source>
</evidence>
<dbReference type="InterPro" id="IPR003594">
    <property type="entry name" value="HATPase_dom"/>
</dbReference>
<dbReference type="InterPro" id="IPR004358">
    <property type="entry name" value="Sig_transdc_His_kin-like_C"/>
</dbReference>
<dbReference type="InterPro" id="IPR036513">
    <property type="entry name" value="STAS_dom_sf"/>
</dbReference>
<evidence type="ECO:0000313" key="13">
    <source>
        <dbReference type="Proteomes" id="UP000284219"/>
    </source>
</evidence>
<dbReference type="InterPro" id="IPR003661">
    <property type="entry name" value="HisK_dim/P_dom"/>
</dbReference>
<dbReference type="GO" id="GO:0000155">
    <property type="term" value="F:phosphorelay sensor kinase activity"/>
    <property type="evidence" value="ECO:0007669"/>
    <property type="project" value="InterPro"/>
</dbReference>
<keyword evidence="5" id="KW-0547">Nucleotide-binding</keyword>
<keyword evidence="3" id="KW-0597">Phosphoprotein</keyword>
<dbReference type="Gene3D" id="1.10.287.130">
    <property type="match status" value="1"/>
</dbReference>
<dbReference type="Gene3D" id="3.30.750.24">
    <property type="entry name" value="STAS domain"/>
    <property type="match status" value="1"/>
</dbReference>
<name>A0A419SGR1_9BACL</name>
<keyword evidence="7" id="KW-0067">ATP-binding</keyword>
<dbReference type="GO" id="GO:0005524">
    <property type="term" value="F:ATP binding"/>
    <property type="evidence" value="ECO:0007669"/>
    <property type="project" value="UniProtKB-KW"/>
</dbReference>
<keyword evidence="4" id="KW-0808">Transferase</keyword>
<accession>A0A419SGR1</accession>
<evidence type="ECO:0000256" key="7">
    <source>
        <dbReference type="ARBA" id="ARBA00022840"/>
    </source>
</evidence>
<gene>
    <name evidence="12" type="ORF">BEP19_12100</name>
</gene>
<dbReference type="Pfam" id="PF02518">
    <property type="entry name" value="HATPase_c"/>
    <property type="match status" value="1"/>
</dbReference>
<dbReference type="PROSITE" id="PS50801">
    <property type="entry name" value="STAS"/>
    <property type="match status" value="1"/>
</dbReference>
<evidence type="ECO:0000259" key="11">
    <source>
        <dbReference type="PROSITE" id="PS50801"/>
    </source>
</evidence>
<dbReference type="Pfam" id="PF01740">
    <property type="entry name" value="STAS"/>
    <property type="match status" value="1"/>
</dbReference>
<dbReference type="SUPFAM" id="SSF47384">
    <property type="entry name" value="Homodimeric domain of signal transducing histidine kinase"/>
    <property type="match status" value="1"/>
</dbReference>
<comment type="caution">
    <text evidence="12">The sequence shown here is derived from an EMBL/GenBank/DDBJ whole genome shotgun (WGS) entry which is preliminary data.</text>
</comment>
<evidence type="ECO:0000256" key="2">
    <source>
        <dbReference type="ARBA" id="ARBA00012438"/>
    </source>
</evidence>
<dbReference type="PANTHER" id="PTHR43065">
    <property type="entry name" value="SENSOR HISTIDINE KINASE"/>
    <property type="match status" value="1"/>
</dbReference>
<dbReference type="PROSITE" id="PS50109">
    <property type="entry name" value="HIS_KIN"/>
    <property type="match status" value="1"/>
</dbReference>
<dbReference type="AlphaFoldDB" id="A0A419SGR1"/>
<comment type="catalytic activity">
    <reaction evidence="1">
        <text>ATP + protein L-histidine = ADP + protein N-phospho-L-histidine.</text>
        <dbReference type="EC" id="2.7.13.3"/>
    </reaction>
</comment>
<evidence type="ECO:0000256" key="5">
    <source>
        <dbReference type="ARBA" id="ARBA00022741"/>
    </source>
</evidence>
<keyword evidence="8" id="KW-0902">Two-component regulatory system</keyword>
<feature type="domain" description="Histidine kinase" evidence="10">
    <location>
        <begin position="45"/>
        <end position="247"/>
    </location>
</feature>